<name>A0A1F7JCW7_9BACT</name>
<dbReference type="AlphaFoldDB" id="A0A1F7JCW7"/>
<proteinExistence type="predicted"/>
<evidence type="ECO:0000313" key="3">
    <source>
        <dbReference type="Proteomes" id="UP000177418"/>
    </source>
</evidence>
<dbReference type="Pfam" id="PF00535">
    <property type="entry name" value="Glycos_transf_2"/>
    <property type="match status" value="1"/>
</dbReference>
<organism evidence="2 3">
    <name type="scientific">Candidatus Roizmanbacteria bacterium RIFCSPLOWO2_02_FULL_36_11</name>
    <dbReference type="NCBI Taxonomy" id="1802071"/>
    <lineage>
        <taxon>Bacteria</taxon>
        <taxon>Candidatus Roizmaniibacteriota</taxon>
    </lineage>
</organism>
<evidence type="ECO:0000313" key="2">
    <source>
        <dbReference type="EMBL" id="OGK53437.1"/>
    </source>
</evidence>
<accession>A0A1F7JCW7</accession>
<dbReference type="InterPro" id="IPR029044">
    <property type="entry name" value="Nucleotide-diphossugar_trans"/>
</dbReference>
<dbReference type="InterPro" id="IPR001173">
    <property type="entry name" value="Glyco_trans_2-like"/>
</dbReference>
<feature type="domain" description="Glycosyltransferase 2-like" evidence="1">
    <location>
        <begin position="6"/>
        <end position="163"/>
    </location>
</feature>
<dbReference type="Gene3D" id="3.90.550.10">
    <property type="entry name" value="Spore Coat Polysaccharide Biosynthesis Protein SpsA, Chain A"/>
    <property type="match status" value="1"/>
</dbReference>
<gene>
    <name evidence="2" type="ORF">A3H78_02790</name>
</gene>
<protein>
    <recommendedName>
        <fullName evidence="1">Glycosyltransferase 2-like domain-containing protein</fullName>
    </recommendedName>
</protein>
<dbReference type="PANTHER" id="PTHR43179">
    <property type="entry name" value="RHAMNOSYLTRANSFERASE WBBL"/>
    <property type="match status" value="1"/>
</dbReference>
<sequence length="280" mass="32282">MTQITAIIPTYNNTKGLLYVLEYLKKRKIKTIVVDNKPTDEKKTKILDASHLGRTYQNDTVSVLHPYSSFLYLPQEKNLGFAKAVNLASKQVGTEWMLILNDDIKFNDPETIEKLYKFVIDNGLMAATPIFVRADGAIENYGYKVLPYGRIELVKTCKRENVKTIDGLTAACLLINTELFHDTSGFDNSFFAYLEDVDFFLRLKQVGIKFGVCPDTRLTHYHMTTSHTLKSFKEKQDLINWIRLIIKFPDFFPRNPRNLLAIFVERGRNLSGYVKSLIKY</sequence>
<dbReference type="PANTHER" id="PTHR43179:SF7">
    <property type="entry name" value="RHAMNOSYLTRANSFERASE WBBL"/>
    <property type="match status" value="1"/>
</dbReference>
<comment type="caution">
    <text evidence="2">The sequence shown here is derived from an EMBL/GenBank/DDBJ whole genome shotgun (WGS) entry which is preliminary data.</text>
</comment>
<dbReference type="Proteomes" id="UP000177418">
    <property type="component" value="Unassembled WGS sequence"/>
</dbReference>
<evidence type="ECO:0000259" key="1">
    <source>
        <dbReference type="Pfam" id="PF00535"/>
    </source>
</evidence>
<dbReference type="EMBL" id="MGAV01000019">
    <property type="protein sequence ID" value="OGK53437.1"/>
    <property type="molecule type" value="Genomic_DNA"/>
</dbReference>
<dbReference type="SUPFAM" id="SSF53448">
    <property type="entry name" value="Nucleotide-diphospho-sugar transferases"/>
    <property type="match status" value="1"/>
</dbReference>
<reference evidence="2 3" key="1">
    <citation type="journal article" date="2016" name="Nat. Commun.">
        <title>Thousands of microbial genomes shed light on interconnected biogeochemical processes in an aquifer system.</title>
        <authorList>
            <person name="Anantharaman K."/>
            <person name="Brown C.T."/>
            <person name="Hug L.A."/>
            <person name="Sharon I."/>
            <person name="Castelle C.J."/>
            <person name="Probst A.J."/>
            <person name="Thomas B.C."/>
            <person name="Singh A."/>
            <person name="Wilkins M.J."/>
            <person name="Karaoz U."/>
            <person name="Brodie E.L."/>
            <person name="Williams K.H."/>
            <person name="Hubbard S.S."/>
            <person name="Banfield J.F."/>
        </authorList>
    </citation>
    <scope>NUCLEOTIDE SEQUENCE [LARGE SCALE GENOMIC DNA]</scope>
</reference>